<organism evidence="7 8">
    <name type="scientific">Aspergillus lucknowensis</name>
    <dbReference type="NCBI Taxonomy" id="176173"/>
    <lineage>
        <taxon>Eukaryota</taxon>
        <taxon>Fungi</taxon>
        <taxon>Dikarya</taxon>
        <taxon>Ascomycota</taxon>
        <taxon>Pezizomycotina</taxon>
        <taxon>Eurotiomycetes</taxon>
        <taxon>Eurotiomycetidae</taxon>
        <taxon>Eurotiales</taxon>
        <taxon>Aspergillaceae</taxon>
        <taxon>Aspergillus</taxon>
        <taxon>Aspergillus subgen. Nidulantes</taxon>
    </lineage>
</organism>
<gene>
    <name evidence="7" type="ORF">BJX67DRAFT_80780</name>
</gene>
<comment type="similarity">
    <text evidence="1">Belongs to the peptidase S28 family.</text>
</comment>
<dbReference type="SUPFAM" id="SSF53474">
    <property type="entry name" value="alpha/beta-Hydrolases"/>
    <property type="match status" value="1"/>
</dbReference>
<dbReference type="Pfam" id="PF05577">
    <property type="entry name" value="Peptidase_S28"/>
    <property type="match status" value="1"/>
</dbReference>
<keyword evidence="2" id="KW-0645">Protease</keyword>
<evidence type="ECO:0000256" key="1">
    <source>
        <dbReference type="ARBA" id="ARBA00011079"/>
    </source>
</evidence>
<evidence type="ECO:0000256" key="6">
    <source>
        <dbReference type="SAM" id="SignalP"/>
    </source>
</evidence>
<dbReference type="InterPro" id="IPR029058">
    <property type="entry name" value="AB_hydrolase_fold"/>
</dbReference>
<keyword evidence="4" id="KW-0378">Hydrolase</keyword>
<dbReference type="GO" id="GO:0004180">
    <property type="term" value="F:carboxypeptidase activity"/>
    <property type="evidence" value="ECO:0007669"/>
    <property type="project" value="UniProtKB-KW"/>
</dbReference>
<evidence type="ECO:0000313" key="7">
    <source>
        <dbReference type="EMBL" id="KAL2867630.1"/>
    </source>
</evidence>
<accession>A0ABR4LSY8</accession>
<dbReference type="InterPro" id="IPR008758">
    <property type="entry name" value="Peptidase_S28"/>
</dbReference>
<dbReference type="EMBL" id="JBFXLQ010000018">
    <property type="protein sequence ID" value="KAL2867630.1"/>
    <property type="molecule type" value="Genomic_DNA"/>
</dbReference>
<evidence type="ECO:0000313" key="8">
    <source>
        <dbReference type="Proteomes" id="UP001610432"/>
    </source>
</evidence>
<evidence type="ECO:0000256" key="3">
    <source>
        <dbReference type="ARBA" id="ARBA00022729"/>
    </source>
</evidence>
<proteinExistence type="inferred from homology"/>
<protein>
    <submittedName>
        <fullName evidence="7">Serine carboxypeptidase S28-domain-containing protein</fullName>
    </submittedName>
</protein>
<dbReference type="Gene3D" id="3.40.50.1820">
    <property type="entry name" value="alpha/beta hydrolase"/>
    <property type="match status" value="2"/>
</dbReference>
<evidence type="ECO:0000256" key="2">
    <source>
        <dbReference type="ARBA" id="ARBA00022670"/>
    </source>
</evidence>
<dbReference type="PANTHER" id="PTHR11010:SF117">
    <property type="entry name" value="SERINE PROTEASE 16"/>
    <property type="match status" value="1"/>
</dbReference>
<keyword evidence="3 6" id="KW-0732">Signal</keyword>
<reference evidence="7 8" key="1">
    <citation type="submission" date="2024-07" db="EMBL/GenBank/DDBJ databases">
        <title>Section-level genome sequencing and comparative genomics of Aspergillus sections Usti and Cavernicolus.</title>
        <authorList>
            <consortium name="Lawrence Berkeley National Laboratory"/>
            <person name="Nybo J.L."/>
            <person name="Vesth T.C."/>
            <person name="Theobald S."/>
            <person name="Frisvad J.C."/>
            <person name="Larsen T.O."/>
            <person name="Kjaerboelling I."/>
            <person name="Rothschild-Mancinelli K."/>
            <person name="Lyhne E.K."/>
            <person name="Kogle M.E."/>
            <person name="Barry K."/>
            <person name="Clum A."/>
            <person name="Na H."/>
            <person name="Ledsgaard L."/>
            <person name="Lin J."/>
            <person name="Lipzen A."/>
            <person name="Kuo A."/>
            <person name="Riley R."/>
            <person name="Mondo S."/>
            <person name="Labutti K."/>
            <person name="Haridas S."/>
            <person name="Pangalinan J."/>
            <person name="Salamov A.A."/>
            <person name="Simmons B.A."/>
            <person name="Magnuson J.K."/>
            <person name="Chen J."/>
            <person name="Drula E."/>
            <person name="Henrissat B."/>
            <person name="Wiebenga A."/>
            <person name="Lubbers R.J."/>
            <person name="Gomes A.C."/>
            <person name="Macurrencykelacurrency M.R."/>
            <person name="Stajich J."/>
            <person name="Grigoriev I.V."/>
            <person name="Mortensen U.H."/>
            <person name="De Vries R.P."/>
            <person name="Baker S.E."/>
            <person name="Andersen M.R."/>
        </authorList>
    </citation>
    <scope>NUCLEOTIDE SEQUENCE [LARGE SCALE GENOMIC DNA]</scope>
    <source>
        <strain evidence="7 8">CBS 449.75</strain>
    </source>
</reference>
<evidence type="ECO:0000256" key="5">
    <source>
        <dbReference type="ARBA" id="ARBA00023180"/>
    </source>
</evidence>
<keyword evidence="7" id="KW-0121">Carboxypeptidase</keyword>
<comment type="caution">
    <text evidence="7">The sequence shown here is derived from an EMBL/GenBank/DDBJ whole genome shotgun (WGS) entry which is preliminary data.</text>
</comment>
<feature type="chain" id="PRO_5047169030" evidence="6">
    <location>
        <begin position="18"/>
        <end position="522"/>
    </location>
</feature>
<dbReference type="PANTHER" id="PTHR11010">
    <property type="entry name" value="PROTEASE S28 PRO-X CARBOXYPEPTIDASE-RELATED"/>
    <property type="match status" value="1"/>
</dbReference>
<name>A0ABR4LSY8_9EURO</name>
<dbReference type="GeneID" id="98150553"/>
<keyword evidence="8" id="KW-1185">Reference proteome</keyword>
<keyword evidence="5" id="KW-0325">Glycoprotein</keyword>
<dbReference type="Proteomes" id="UP001610432">
    <property type="component" value="Unassembled WGS sequence"/>
</dbReference>
<evidence type="ECO:0000256" key="4">
    <source>
        <dbReference type="ARBA" id="ARBA00022801"/>
    </source>
</evidence>
<dbReference type="RefSeq" id="XP_070886609.1">
    <property type="nucleotide sequence ID" value="XM_071035481.1"/>
</dbReference>
<sequence>MRPAFLALSLFACLTQAAPYKAYNFSVPIDHFHNETRYEPHSDGVFDLRYWFDSSYYRPGGPVFVIAAGETSGEDRFEFLSQGIVTQLAKAYHGLGVILEHRYYGTSYPFEEVTAENLRFLTTEQSLADHAYFAKNIVFPGLEAHDLTAPATPWVAYGGSYAGAQVAFLRKVYPDVFWGAVSSSGVTAAVVDYWKYFEPIRNYAPADCIDSIQTLTDVVDGILIDNPDNTALHAQLQAAFGVSPAIDNTDFAFILQNPLGGFQGRNWDPSVGSYDFRYYCDNITSPEPLYPPNNYTSLLPKLLSAAGYDPTDKALVASLRNQIGYVNGTTPSSLIESKTAKKSTKAAKDSLPKDSTTSWNYQVCTEWGYYQGGATVPPHIRPLLSRLIDIPYLSSFCSSDFGITTPPDVDRINKHGGFNFSYPRVAIIGGAADPWRDATPLAQGLPGRESTDSEPFILIDIPGEHVWDGIRGAVHHWDQNGLPEERGGGVMPPREIVHVQRQIVRFVGGWLREWRDGREDSL</sequence>
<feature type="signal peptide" evidence="6">
    <location>
        <begin position="1"/>
        <end position="17"/>
    </location>
</feature>